<dbReference type="InterPro" id="IPR036388">
    <property type="entry name" value="WH-like_DNA-bd_sf"/>
</dbReference>
<dbReference type="GeneID" id="72429815"/>
<evidence type="ECO:0000313" key="5">
    <source>
        <dbReference type="Proteomes" id="UP000001175"/>
    </source>
</evidence>
<accession>A0A0H3K0L1</accession>
<dbReference type="GO" id="GO:0006281">
    <property type="term" value="P:DNA repair"/>
    <property type="evidence" value="ECO:0007669"/>
    <property type="project" value="InterPro"/>
</dbReference>
<dbReference type="InterPro" id="IPR052520">
    <property type="entry name" value="ATL_DNA_repair"/>
</dbReference>
<dbReference type="PANTHER" id="PTHR42942">
    <property type="entry name" value="6-O-METHYLGUANINE DNA METHYLTRANSFERASE"/>
    <property type="match status" value="1"/>
</dbReference>
<protein>
    <submittedName>
        <fullName evidence="4">Probable methyltransferase</fullName>
    </submittedName>
</protein>
<dbReference type="InterPro" id="IPR014048">
    <property type="entry name" value="MethylDNA_cys_MeTrfase_DNA-bd"/>
</dbReference>
<dbReference type="GO" id="GO:0008168">
    <property type="term" value="F:methyltransferase activity"/>
    <property type="evidence" value="ECO:0007669"/>
    <property type="project" value="UniProtKB-KW"/>
</dbReference>
<dbReference type="PANTHER" id="PTHR42942:SF1">
    <property type="entry name" value="ALKYLTRANSFERASE-LIKE PROTEIN 1"/>
    <property type="match status" value="1"/>
</dbReference>
<feature type="domain" description="Methylated-DNA-[protein]-cysteine S-methyltransferase DNA binding" evidence="3">
    <location>
        <begin position="4"/>
        <end position="87"/>
    </location>
</feature>
<evidence type="ECO:0000259" key="3">
    <source>
        <dbReference type="Pfam" id="PF01035"/>
    </source>
</evidence>
<dbReference type="eggNOG" id="COG3695">
    <property type="taxonomic scope" value="Bacteria"/>
</dbReference>
<dbReference type="Gene3D" id="1.10.10.10">
    <property type="entry name" value="Winged helix-like DNA-binding domain superfamily/Winged helix DNA-binding domain"/>
    <property type="match status" value="1"/>
</dbReference>
<dbReference type="InterPro" id="IPR036217">
    <property type="entry name" value="MethylDNA_cys_MeTrfase_DNAb"/>
</dbReference>
<name>A0A0H3K0L1_SYNP6</name>
<sequence>MNTYDQIYAVVRQIPVGCVATYGQVATLAGLPGKPRVVGYALYRVAPGLTDSIPWHRVVNARGAVSMSALRHGSDYLQRHLLEAEGIEFDPQGRLSLHRYRWQPDFASPQSGECPLGSISNPDNDS</sequence>
<dbReference type="Proteomes" id="UP000001175">
    <property type="component" value="Chromosome"/>
</dbReference>
<organism evidence="4 5">
    <name type="scientific">Synechococcus sp. (strain ATCC 27144 / PCC 6301 / SAUG 1402/1)</name>
    <name type="common">Anacystis nidulans</name>
    <dbReference type="NCBI Taxonomy" id="269084"/>
    <lineage>
        <taxon>Bacteria</taxon>
        <taxon>Bacillati</taxon>
        <taxon>Cyanobacteriota</taxon>
        <taxon>Cyanophyceae</taxon>
        <taxon>Synechococcales</taxon>
        <taxon>Synechococcaceae</taxon>
        <taxon>Synechococcus</taxon>
    </lineage>
</organism>
<reference evidence="4 5" key="1">
    <citation type="journal article" date="2007" name="Photosyn. Res.">
        <title>Complete nucleotide sequence of the freshwater unicellular cyanobacterium Synechococcus elongatus PCC 6301 chromosome: gene content and organization.</title>
        <authorList>
            <person name="Sugita C."/>
            <person name="Ogata K."/>
            <person name="Shikata M."/>
            <person name="Jikuya H."/>
            <person name="Takano J."/>
            <person name="Furumichi M."/>
            <person name="Kanehisa M."/>
            <person name="Omata T."/>
            <person name="Sugiura M."/>
            <person name="Sugita M."/>
        </authorList>
    </citation>
    <scope>NUCLEOTIDE SEQUENCE [LARGE SCALE GENOMIC DNA]</scope>
    <source>
        <strain evidence="5">ATCC 27144 / PCC 6301 / SAUG 1402/1</strain>
    </source>
</reference>
<dbReference type="CDD" id="cd06445">
    <property type="entry name" value="ATase"/>
    <property type="match status" value="1"/>
</dbReference>
<dbReference type="KEGG" id="syc:syc0579_d"/>
<feature type="region of interest" description="Disordered" evidence="2">
    <location>
        <begin position="107"/>
        <end position="126"/>
    </location>
</feature>
<dbReference type="SUPFAM" id="SSF46767">
    <property type="entry name" value="Methylated DNA-protein cysteine methyltransferase, C-terminal domain"/>
    <property type="match status" value="1"/>
</dbReference>
<dbReference type="AlphaFoldDB" id="A0A0H3K0L1"/>
<dbReference type="RefSeq" id="WP_011242891.1">
    <property type="nucleotide sequence ID" value="NC_006576.1"/>
</dbReference>
<keyword evidence="4" id="KW-0808">Transferase</keyword>
<keyword evidence="4" id="KW-0489">Methyltransferase</keyword>
<keyword evidence="1" id="KW-0227">DNA damage</keyword>
<evidence type="ECO:0000313" key="4">
    <source>
        <dbReference type="EMBL" id="BAD78769.1"/>
    </source>
</evidence>
<gene>
    <name evidence="4" type="ordered locus">syc0579_d</name>
</gene>
<dbReference type="Pfam" id="PF01035">
    <property type="entry name" value="DNA_binding_1"/>
    <property type="match status" value="1"/>
</dbReference>
<proteinExistence type="predicted"/>
<dbReference type="EMBL" id="AP008231">
    <property type="protein sequence ID" value="BAD78769.1"/>
    <property type="molecule type" value="Genomic_DNA"/>
</dbReference>
<evidence type="ECO:0000256" key="2">
    <source>
        <dbReference type="SAM" id="MobiDB-lite"/>
    </source>
</evidence>
<dbReference type="GO" id="GO:0032259">
    <property type="term" value="P:methylation"/>
    <property type="evidence" value="ECO:0007669"/>
    <property type="project" value="UniProtKB-KW"/>
</dbReference>
<evidence type="ECO:0000256" key="1">
    <source>
        <dbReference type="ARBA" id="ARBA00022763"/>
    </source>
</evidence>